<reference evidence="2" key="1">
    <citation type="journal article" date="2015" name="Sci. Rep.">
        <title>Updating algal evolutionary relationships through plastid genome sequencing: did alveolate plastids emerge through endosymbiosis of an ochrophyte?</title>
        <authorList>
            <person name="Sevcikova T."/>
            <person name="Horak A."/>
            <person name="Klimes V."/>
            <person name="Zbrankova V."/>
            <person name="Demir-Hilton E."/>
            <person name="Sudek S."/>
            <person name="Jenkins J."/>
            <person name="Schmutz J."/>
            <person name="Pribyl P."/>
            <person name="Fousek J."/>
            <person name="Vlcek C."/>
            <person name="Lang B.F."/>
            <person name="Obornik M."/>
            <person name="Worden A.Z."/>
            <person name="Elias M."/>
        </authorList>
    </citation>
    <scope>NUCLEOTIDE SEQUENCE</scope>
</reference>
<evidence type="ECO:0000256" key="1">
    <source>
        <dbReference type="SAM" id="Phobius"/>
    </source>
</evidence>
<keyword evidence="2" id="KW-0934">Plastid</keyword>
<organism evidence="2">
    <name type="scientific">Trachydiscus minutus</name>
    <dbReference type="NCBI Taxonomy" id="1032745"/>
    <lineage>
        <taxon>Eukaryota</taxon>
        <taxon>Sar</taxon>
        <taxon>Stramenopiles</taxon>
        <taxon>Ochrophyta</taxon>
        <taxon>Eustigmatophyceae</taxon>
        <taxon>Goniochloridales</taxon>
        <taxon>Goniochloridaceae</taxon>
        <taxon>Trachydiscus</taxon>
    </lineage>
</organism>
<keyword evidence="1" id="KW-0472">Membrane</keyword>
<feature type="transmembrane region" description="Helical" evidence="1">
    <location>
        <begin position="73"/>
        <end position="91"/>
    </location>
</feature>
<geneLocation type="plastid" evidence="2"/>
<dbReference type="AlphaFoldDB" id="A0A0D3M5T3"/>
<accession>A0A0D3M5T3</accession>
<dbReference type="RefSeq" id="YP_009131334.1">
    <property type="nucleotide sequence ID" value="NC_026851.1"/>
</dbReference>
<dbReference type="EMBL" id="KJ624065">
    <property type="protein sequence ID" value="AIB04168.1"/>
    <property type="molecule type" value="Genomic_DNA"/>
</dbReference>
<dbReference type="InterPro" id="IPR019634">
    <property type="entry name" value="Uncharacterised_Ycf49"/>
</dbReference>
<keyword evidence="1" id="KW-1133">Transmembrane helix</keyword>
<proteinExistence type="predicted"/>
<dbReference type="GeneID" id="24121238"/>
<evidence type="ECO:0000313" key="2">
    <source>
        <dbReference type="EMBL" id="AIB04168.1"/>
    </source>
</evidence>
<dbReference type="PANTHER" id="PTHR33833">
    <property type="entry name" value="NUCLEOLAR-LIKE PROTEIN-RELATED"/>
    <property type="match status" value="1"/>
</dbReference>
<gene>
    <name evidence="2" type="primary">ycf49</name>
</gene>
<keyword evidence="1" id="KW-0812">Transmembrane</keyword>
<sequence>MASLSLSTWQIHELCILDWIFAIECIWQFGIYKKNKIFLLISNILILFLISGICILNWHYHNNYYQLRWLIDFQAFFTLLANLLCALILAVRSKSQDESSFFKTKNFQ</sequence>
<feature type="transmembrane region" description="Helical" evidence="1">
    <location>
        <begin position="37"/>
        <end position="61"/>
    </location>
</feature>
<name>A0A0D3M5T3_9STRA</name>
<dbReference type="Pfam" id="PF10693">
    <property type="entry name" value="DUF2499"/>
    <property type="match status" value="1"/>
</dbReference>
<protein>
    <submittedName>
        <fullName evidence="2">Uncharacterized protein</fullName>
    </submittedName>
</protein>
<dbReference type="PANTHER" id="PTHR33833:SF3">
    <property type="entry name" value="YCF49-LIKE PROTEIN"/>
    <property type="match status" value="1"/>
</dbReference>